<dbReference type="OrthoDB" id="10507938at2759"/>
<dbReference type="EMBL" id="CH408033">
    <property type="protein sequence ID" value="EAQ86065.1"/>
    <property type="molecule type" value="Genomic_DNA"/>
</dbReference>
<feature type="compositionally biased region" description="Low complexity" evidence="1">
    <location>
        <begin position="71"/>
        <end position="94"/>
    </location>
</feature>
<accession>Q2GXI6</accession>
<dbReference type="Proteomes" id="UP000001056">
    <property type="component" value="Unassembled WGS sequence"/>
</dbReference>
<evidence type="ECO:0000313" key="2">
    <source>
        <dbReference type="EMBL" id="EAQ86065.1"/>
    </source>
</evidence>
<evidence type="ECO:0000313" key="3">
    <source>
        <dbReference type="Proteomes" id="UP000001056"/>
    </source>
</evidence>
<sequence>MADWLLSSSSCPIRPDVASDVRVEKCREKGDEGKGYWKVIFKNSNRLFPTRTSHEILVSRGMTHDEPPPTLSLLSPESRDASASPAAGTAAFTAKRPKRPQGTRAFQRGSELVEGKKCLAESRNGWGWRESGEVWPITKRAGVETELHTKHCLRLFAEEMAFFPKGTVGNMRRNAGSQKWTRENRYIDQSMVQTLQKTPDPLAILHRRKGCEQGTSISEDVQGSLSGLAHLRWADKPNGCGAKKVSRWCFHSRGLGEGLLEASGWVSRRILLGNCLYIIIGGASFVWRALRSLFCDVPRSARGDARPRPEGHPGYQTGVGVCRRTAVDNGRYLFGIAEVEVDLESSRRWFRKAFGLQLGVSAMTY</sequence>
<name>Q2GXI6_CHAGB</name>
<dbReference type="InParanoid" id="Q2GXI6"/>
<organism evidence="2 3">
    <name type="scientific">Chaetomium globosum (strain ATCC 6205 / CBS 148.51 / DSM 1962 / NBRC 6347 / NRRL 1970)</name>
    <name type="common">Soil fungus</name>
    <dbReference type="NCBI Taxonomy" id="306901"/>
    <lineage>
        <taxon>Eukaryota</taxon>
        <taxon>Fungi</taxon>
        <taxon>Dikarya</taxon>
        <taxon>Ascomycota</taxon>
        <taxon>Pezizomycotina</taxon>
        <taxon>Sordariomycetes</taxon>
        <taxon>Sordariomycetidae</taxon>
        <taxon>Sordariales</taxon>
        <taxon>Chaetomiaceae</taxon>
        <taxon>Chaetomium</taxon>
    </lineage>
</organism>
<reference evidence="3" key="1">
    <citation type="journal article" date="2015" name="Genome Announc.">
        <title>Draft genome sequence of the cellulolytic fungus Chaetomium globosum.</title>
        <authorList>
            <person name="Cuomo C.A."/>
            <person name="Untereiner W.A."/>
            <person name="Ma L.-J."/>
            <person name="Grabherr M."/>
            <person name="Birren B.W."/>
        </authorList>
    </citation>
    <scope>NUCLEOTIDE SEQUENCE [LARGE SCALE GENOMIC DNA]</scope>
    <source>
        <strain evidence="3">ATCC 6205 / CBS 148.51 / DSM 1962 / NBRC 6347 / NRRL 1970</strain>
    </source>
</reference>
<dbReference type="RefSeq" id="XP_001224974.1">
    <property type="nucleotide sequence ID" value="XM_001224973.1"/>
</dbReference>
<keyword evidence="3" id="KW-1185">Reference proteome</keyword>
<evidence type="ECO:0000256" key="1">
    <source>
        <dbReference type="SAM" id="MobiDB-lite"/>
    </source>
</evidence>
<dbReference type="AlphaFoldDB" id="Q2GXI6"/>
<protein>
    <submittedName>
        <fullName evidence="2">Uncharacterized protein</fullName>
    </submittedName>
</protein>
<gene>
    <name evidence="2" type="ORF">CHGG_07318</name>
</gene>
<dbReference type="HOGENOM" id="CLU_758621_0_0_1"/>
<feature type="region of interest" description="Disordered" evidence="1">
    <location>
        <begin position="61"/>
        <end position="107"/>
    </location>
</feature>
<dbReference type="GeneID" id="4394072"/>
<dbReference type="VEuPathDB" id="FungiDB:CHGG_07318"/>
<proteinExistence type="predicted"/>